<sequence length="78" mass="8773">MKRLSLIKNMHGDVVLTGVDEVEVSKLRYGLTHYGIDNIRPEGQALIVVVQSPSAEEIRAVRNIVARLYDTQMVDDHV</sequence>
<dbReference type="GeneID" id="5076625"/>
<dbReference type="Proteomes" id="UP000001305">
    <property type="component" value="Segment"/>
</dbReference>
<accession>Q52PT6</accession>
<organism evidence="1 2">
    <name type="scientific">Xanthomonas phage Xp15</name>
    <dbReference type="NCBI Taxonomy" id="322855"/>
    <lineage>
        <taxon>Viruses</taxon>
        <taxon>Duplodnaviria</taxon>
        <taxon>Heunggongvirae</taxon>
        <taxon>Uroviricota</taxon>
        <taxon>Caudoviricetes</taxon>
        <taxon>Alachuavirus</taxon>
        <taxon>Alachuavirus Xp15</taxon>
    </lineage>
</organism>
<proteinExistence type="predicted"/>
<keyword evidence="2" id="KW-1185">Reference proteome</keyword>
<dbReference type="EMBL" id="AY986977">
    <property type="protein sequence ID" value="AAX84911.1"/>
    <property type="molecule type" value="Genomic_DNA"/>
</dbReference>
<evidence type="ECO:0000313" key="1">
    <source>
        <dbReference type="EMBL" id="AAX84911.1"/>
    </source>
</evidence>
<dbReference type="KEGG" id="vg:5076625"/>
<evidence type="ECO:0000313" key="2">
    <source>
        <dbReference type="Proteomes" id="UP000001305"/>
    </source>
</evidence>
<name>Q52PT6_9CAUD</name>
<protein>
    <submittedName>
        <fullName evidence="1">Uncharacterized protein</fullName>
    </submittedName>
</protein>
<dbReference type="RefSeq" id="YP_239343.1">
    <property type="nucleotide sequence ID" value="NC_007024.1"/>
</dbReference>
<reference evidence="1 2" key="1">
    <citation type="submission" date="2005-03" db="EMBL/GenBank/DDBJ databases">
        <title>Sequencing of bacteriophage Xp15 from Xanthomonas campestris pv. pelargonii and identification of the lysis genes.</title>
        <authorList>
            <person name="Ramadugu C."/>
            <person name="Gabriel D.W."/>
        </authorList>
    </citation>
    <scope>NUCLEOTIDE SEQUENCE [LARGE SCALE GENOMIC DNA]</scope>
</reference>